<dbReference type="InterPro" id="IPR014755">
    <property type="entry name" value="Cu-Rt/internalin_Ig-like"/>
</dbReference>
<proteinExistence type="predicted"/>
<dbReference type="InterPro" id="IPR046540">
    <property type="entry name" value="DMFA2_C"/>
</dbReference>
<dbReference type="EMBL" id="JAFBCF010000001">
    <property type="protein sequence ID" value="MBM7797809.1"/>
    <property type="molecule type" value="Genomic_DNA"/>
</dbReference>
<dbReference type="Pfam" id="PF13313">
    <property type="entry name" value="DUF4082"/>
    <property type="match status" value="2"/>
</dbReference>
<evidence type="ECO:0000256" key="3">
    <source>
        <dbReference type="SAM" id="SignalP"/>
    </source>
</evidence>
<evidence type="ECO:0000259" key="4">
    <source>
        <dbReference type="Pfam" id="PF13205"/>
    </source>
</evidence>
<gene>
    <name evidence="7" type="ORF">JOE57_000730</name>
</gene>
<feature type="region of interest" description="Disordered" evidence="2">
    <location>
        <begin position="813"/>
        <end position="842"/>
    </location>
</feature>
<organism evidence="7 8">
    <name type="scientific">Microlunatus panaciterrae</name>
    <dbReference type="NCBI Taxonomy" id="400768"/>
    <lineage>
        <taxon>Bacteria</taxon>
        <taxon>Bacillati</taxon>
        <taxon>Actinomycetota</taxon>
        <taxon>Actinomycetes</taxon>
        <taxon>Propionibacteriales</taxon>
        <taxon>Propionibacteriaceae</taxon>
        <taxon>Microlunatus</taxon>
    </lineage>
</organism>
<feature type="domain" description="DUF4082" evidence="5">
    <location>
        <begin position="627"/>
        <end position="772"/>
    </location>
</feature>
<dbReference type="Pfam" id="PF20254">
    <property type="entry name" value="DMFA2_C"/>
    <property type="match status" value="1"/>
</dbReference>
<feature type="signal peptide" evidence="3">
    <location>
        <begin position="1"/>
        <end position="18"/>
    </location>
</feature>
<dbReference type="InterPro" id="IPR032812">
    <property type="entry name" value="SbsA_Ig"/>
</dbReference>
<dbReference type="Gene3D" id="2.60.40.650">
    <property type="match status" value="1"/>
</dbReference>
<evidence type="ECO:0000256" key="1">
    <source>
        <dbReference type="ARBA" id="ARBA00022729"/>
    </source>
</evidence>
<feature type="domain" description="DUF4082" evidence="5">
    <location>
        <begin position="1001"/>
        <end position="1146"/>
    </location>
</feature>
<sequence>MSLVLASFVGLPAPQAAAAACDPPVTNEIACENSKPGNPSSEWDISGSGSASIQGFATDISVNRGSTIGFKVKTTATSYRLDIYRMGYYGGAGARKVATVSPTTFPKQPSCLTQSTTGLIDCGNWTQTASWAVPSTAVSGIYFAKLVAGTAASHIMFIVRDDASTSALLFQTSDTTWQAYNDYGGNSLYEGSPAGRAYKVSYNRPFDTAAETPEDFVWNSEYPMVRFLEANGYDVSYSTGIDTERRGNLIKNHKTFMSVGHDEYWSGGQRAAVEAARAAGTNLAFFSGNEVFWKTRWENSISTGTASYRTLVSYKETHANAKIDPSPEWTGTWRDPRFSPPSDGGRPENRLTGTIFMVNCCTTDMGVGAADAQLRFWRNTRVAALTGNQRTTLGSDILGYEWDESSDNGFRPPGLIFMSTTTENVSSYLQDYGSTYASGTATHHLTLYRDPSGALVFGAGSTQWAWGLDDEHATGPSSTADIAVQQATVNLLADMNAQPSTLQSGLVAATASTDTTAPTSTITSPAAGATVPANQPLTITGTAADTGGRVAGVEVSVDNGTTWHPATGRASWSYTFTPTSDTVLTIKTRAADDSALLETPSAGRSITVGSGTPPPATCPCTIWPSSATPAVASDSDSVPTELGVKFRAASDGFITGIRFYKGTGNTGTHVGTLWSRTGTKLASATFSGESSTGWQQVSFANPVPVTANTTYVASYFAPNGHYASNDGYFTTATTNGPLTALADGTDGANGVYLYSSTSGFPTNTYNKSNYWVDVVYTTSTTDTTKPTVTDRQPAAGATDVPVTSTVTATFSEPVSSGSISLRDSANSAVSGSTSPTGSTQTLTFTPSSALTASTTYTATVSSATDAAGNTMDPISWTFTTAAAAPTDTTPPTVTSHVPATGATGVAVSTSVSATFSEPVDSAAVVLRDSANAVVSGSTSPSGQTQTITFTPTSPLAAGTTYTATVSGARDAAGNTMTPVTWSFTTATSTSACPCTIWASTTTPSVLMDPDTGSVELGVKFRASQNGYVTGIRFYKGTGNTGTHVGSLWSRTGTRLANATFTGESASGWQQVLFAAPVAITANTTYVASYYAPNGRYSVNDGYFATSATTRGPLTALQNGTDGGNGVYKYGTSGFPTSTYQSGNYWVDVVFTTP</sequence>
<comment type="caution">
    <text evidence="7">The sequence shown here is derived from an EMBL/GenBank/DDBJ whole genome shotgun (WGS) entry which is preliminary data.</text>
</comment>
<feature type="domain" description="SbsA Ig-like" evidence="4">
    <location>
        <begin position="782"/>
        <end position="880"/>
    </location>
</feature>
<feature type="compositionally biased region" description="Polar residues" evidence="2">
    <location>
        <begin position="813"/>
        <end position="826"/>
    </location>
</feature>
<dbReference type="Pfam" id="PF17957">
    <property type="entry name" value="Big_7"/>
    <property type="match status" value="1"/>
</dbReference>
<feature type="chain" id="PRO_5047526066" evidence="3">
    <location>
        <begin position="19"/>
        <end position="1153"/>
    </location>
</feature>
<dbReference type="InterPro" id="IPR014756">
    <property type="entry name" value="Ig_E-set"/>
</dbReference>
<accession>A0ABS2RIL8</accession>
<keyword evidence="1 3" id="KW-0732">Signal</keyword>
<keyword evidence="8" id="KW-1185">Reference proteome</keyword>
<name>A0ABS2RIL8_9ACTN</name>
<dbReference type="Pfam" id="PF13205">
    <property type="entry name" value="Big_5"/>
    <property type="match status" value="2"/>
</dbReference>
<evidence type="ECO:0000313" key="8">
    <source>
        <dbReference type="Proteomes" id="UP000704762"/>
    </source>
</evidence>
<feature type="compositionally biased region" description="Low complexity" evidence="2">
    <location>
        <begin position="827"/>
        <end position="842"/>
    </location>
</feature>
<dbReference type="InterPro" id="IPR025141">
    <property type="entry name" value="DUF4082"/>
</dbReference>
<evidence type="ECO:0000313" key="7">
    <source>
        <dbReference type="EMBL" id="MBM7797809.1"/>
    </source>
</evidence>
<evidence type="ECO:0000256" key="2">
    <source>
        <dbReference type="SAM" id="MobiDB-lite"/>
    </source>
</evidence>
<evidence type="ECO:0000259" key="5">
    <source>
        <dbReference type="Pfam" id="PF13313"/>
    </source>
</evidence>
<protein>
    <submittedName>
        <fullName evidence="7">Methionine-rich copper-binding protein CopC</fullName>
    </submittedName>
</protein>
<feature type="domain" description="N,N-dimethylformamidase beta subunit-like C-terminal" evidence="6">
    <location>
        <begin position="81"/>
        <end position="471"/>
    </location>
</feature>
<dbReference type="RefSeq" id="WP_204916441.1">
    <property type="nucleotide sequence ID" value="NZ_BAAAQP010000011.1"/>
</dbReference>
<feature type="region of interest" description="Disordered" evidence="2">
    <location>
        <begin position="325"/>
        <end position="349"/>
    </location>
</feature>
<dbReference type="Gene3D" id="2.60.40.1220">
    <property type="match status" value="2"/>
</dbReference>
<reference evidence="7 8" key="1">
    <citation type="submission" date="2021-01" db="EMBL/GenBank/DDBJ databases">
        <title>Sequencing the genomes of 1000 actinobacteria strains.</title>
        <authorList>
            <person name="Klenk H.-P."/>
        </authorList>
    </citation>
    <scope>NUCLEOTIDE SEQUENCE [LARGE SCALE GENOMIC DNA]</scope>
    <source>
        <strain evidence="7 8">DSM 18662</strain>
    </source>
</reference>
<dbReference type="SUPFAM" id="SSF81296">
    <property type="entry name" value="E set domains"/>
    <property type="match status" value="1"/>
</dbReference>
<feature type="domain" description="SbsA Ig-like" evidence="4">
    <location>
        <begin position="887"/>
        <end position="985"/>
    </location>
</feature>
<evidence type="ECO:0000259" key="6">
    <source>
        <dbReference type="Pfam" id="PF20254"/>
    </source>
</evidence>
<dbReference type="Proteomes" id="UP000704762">
    <property type="component" value="Unassembled WGS sequence"/>
</dbReference>